<evidence type="ECO:0000313" key="2">
    <source>
        <dbReference type="Proteomes" id="UP000194127"/>
    </source>
</evidence>
<evidence type="ECO:0000313" key="1">
    <source>
        <dbReference type="EMBL" id="OSX57644.1"/>
    </source>
</evidence>
<gene>
    <name evidence="1" type="ORF">POSPLADRAFT_1049874</name>
</gene>
<dbReference type="EMBL" id="KZ110607">
    <property type="protein sequence ID" value="OSX57644.1"/>
    <property type="molecule type" value="Genomic_DNA"/>
</dbReference>
<protein>
    <submittedName>
        <fullName evidence="1">Uncharacterized protein</fullName>
    </submittedName>
</protein>
<name>A0A1X6MMK7_9APHY</name>
<sequence>MCRARRAYVVKPKKARGRYRARLPIRNNNGTGAIEWYKRARRIFETCHLESRTCACDGRTLSEPNLKTAAAHFVPQQGSVVCRLALHDLRQISHGRALQCGSLSSALFARRALASLGDNGNRLEVLFMHPDRRSSRTVVEDRPVAIEGQQAVIQDVVISMLLSSLRLPKYGRELNLPSLLQLAIPALYQTSSVPDMEALGTSPHDSMTGLVAVLDDQIPRTVNGITSTNLDLLLRLAMVSTKVLTQQSAETGASLAQPRCLMTARSSYLSQNMLGRGKSGVSCFNVNDAEKSPVSGPIERSALASFSDNRTKLEEWDHSMWRLSISVPLSRNAWRRVAPYGRLDRLSIYGHRPLRLQRWLVRDRQRSILIPR</sequence>
<dbReference type="AlphaFoldDB" id="A0A1X6MMK7"/>
<dbReference type="OrthoDB" id="10293410at2759"/>
<accession>A0A1X6MMK7</accession>
<dbReference type="RefSeq" id="XP_024334438.1">
    <property type="nucleotide sequence ID" value="XM_024479862.1"/>
</dbReference>
<dbReference type="GeneID" id="36324812"/>
<proteinExistence type="predicted"/>
<keyword evidence="2" id="KW-1185">Reference proteome</keyword>
<dbReference type="Proteomes" id="UP000194127">
    <property type="component" value="Unassembled WGS sequence"/>
</dbReference>
<organism evidence="1 2">
    <name type="scientific">Postia placenta MAD-698-R-SB12</name>
    <dbReference type="NCBI Taxonomy" id="670580"/>
    <lineage>
        <taxon>Eukaryota</taxon>
        <taxon>Fungi</taxon>
        <taxon>Dikarya</taxon>
        <taxon>Basidiomycota</taxon>
        <taxon>Agaricomycotina</taxon>
        <taxon>Agaricomycetes</taxon>
        <taxon>Polyporales</taxon>
        <taxon>Adustoporiaceae</taxon>
        <taxon>Rhodonia</taxon>
    </lineage>
</organism>
<reference evidence="1 2" key="1">
    <citation type="submission" date="2017-04" db="EMBL/GenBank/DDBJ databases">
        <title>Genome Sequence of the Model Brown-Rot Fungus Postia placenta SB12.</title>
        <authorList>
            <consortium name="DOE Joint Genome Institute"/>
            <person name="Gaskell J."/>
            <person name="Kersten P."/>
            <person name="Larrondo L.F."/>
            <person name="Canessa P."/>
            <person name="Martinez D."/>
            <person name="Hibbett D."/>
            <person name="Schmoll M."/>
            <person name="Kubicek C.P."/>
            <person name="Martinez A.T."/>
            <person name="Yadav J."/>
            <person name="Master E."/>
            <person name="Magnuson J.K."/>
            <person name="James T."/>
            <person name="Yaver D."/>
            <person name="Berka R."/>
            <person name="Labutti K."/>
            <person name="Lipzen A."/>
            <person name="Aerts A."/>
            <person name="Barry K."/>
            <person name="Henrissat B."/>
            <person name="Blanchette R."/>
            <person name="Grigoriev I."/>
            <person name="Cullen D."/>
        </authorList>
    </citation>
    <scope>NUCLEOTIDE SEQUENCE [LARGE SCALE GENOMIC DNA]</scope>
    <source>
        <strain evidence="1 2">MAD-698-R-SB12</strain>
    </source>
</reference>